<reference evidence="1" key="1">
    <citation type="submission" date="2015-04" db="UniProtKB">
        <authorList>
            <consortium name="EnsemblPlants"/>
        </authorList>
    </citation>
    <scope>IDENTIFICATION</scope>
</reference>
<sequence length="135" mass="15547">MEFLNRTLGCSMDKILVAFLVAEVGLKPECIVECPGLVCYSLEKRMILRARGLMKKDASLHCLIKQREADFVARYIDTHKDTMLTEYNAACSGKIPVVPEFIVKNRYRRRNISCRRKVRFASIADTLLEFSELQQ</sequence>
<dbReference type="AlphaFoldDB" id="A0A0E0MDM8"/>
<dbReference type="HOGENOM" id="CLU_034145_4_3_1"/>
<dbReference type="Proteomes" id="UP000026962">
    <property type="component" value="Chromosome 11"/>
</dbReference>
<evidence type="ECO:0000313" key="1">
    <source>
        <dbReference type="EnsemblPlants" id="OPUNC11G06120.1"/>
    </source>
</evidence>
<protein>
    <submittedName>
        <fullName evidence="1">Uncharacterized protein</fullName>
    </submittedName>
</protein>
<organism evidence="1">
    <name type="scientific">Oryza punctata</name>
    <name type="common">Red rice</name>
    <dbReference type="NCBI Taxonomy" id="4537"/>
    <lineage>
        <taxon>Eukaryota</taxon>
        <taxon>Viridiplantae</taxon>
        <taxon>Streptophyta</taxon>
        <taxon>Embryophyta</taxon>
        <taxon>Tracheophyta</taxon>
        <taxon>Spermatophyta</taxon>
        <taxon>Magnoliopsida</taxon>
        <taxon>Liliopsida</taxon>
        <taxon>Poales</taxon>
        <taxon>Poaceae</taxon>
        <taxon>BOP clade</taxon>
        <taxon>Oryzoideae</taxon>
        <taxon>Oryzeae</taxon>
        <taxon>Oryzinae</taxon>
        <taxon>Oryza</taxon>
    </lineage>
</organism>
<reference evidence="1" key="2">
    <citation type="submission" date="2018-05" db="EMBL/GenBank/DDBJ databases">
        <title>OpunRS2 (Oryza punctata Reference Sequence Version 2).</title>
        <authorList>
            <person name="Zhang J."/>
            <person name="Kudrna D."/>
            <person name="Lee S."/>
            <person name="Talag J."/>
            <person name="Welchert J."/>
            <person name="Wing R.A."/>
        </authorList>
    </citation>
    <scope>NUCLEOTIDE SEQUENCE [LARGE SCALE GENOMIC DNA]</scope>
</reference>
<proteinExistence type="predicted"/>
<dbReference type="Gene3D" id="1.25.70.10">
    <property type="entry name" value="Transcription termination factor 3, mitochondrial"/>
    <property type="match status" value="1"/>
</dbReference>
<dbReference type="EnsemblPlants" id="OPUNC11G06120.1">
    <property type="protein sequence ID" value="OPUNC11G06120.1"/>
    <property type="gene ID" value="OPUNC11G06120"/>
</dbReference>
<dbReference type="InterPro" id="IPR038538">
    <property type="entry name" value="MTERF_sf"/>
</dbReference>
<keyword evidence="2" id="KW-1185">Reference proteome</keyword>
<accession>A0A0E0MDM8</accession>
<evidence type="ECO:0000313" key="2">
    <source>
        <dbReference type="Proteomes" id="UP000026962"/>
    </source>
</evidence>
<dbReference type="Gramene" id="OPUNC11G06120.1">
    <property type="protein sequence ID" value="OPUNC11G06120.1"/>
    <property type="gene ID" value="OPUNC11G06120"/>
</dbReference>
<name>A0A0E0MDM8_ORYPU</name>